<organism evidence="1 2">
    <name type="scientific">Flaviaesturariibacter amylovorans</name>
    <dbReference type="NCBI Taxonomy" id="1084520"/>
    <lineage>
        <taxon>Bacteria</taxon>
        <taxon>Pseudomonadati</taxon>
        <taxon>Bacteroidota</taxon>
        <taxon>Chitinophagia</taxon>
        <taxon>Chitinophagales</taxon>
        <taxon>Chitinophagaceae</taxon>
        <taxon>Flaviaestuariibacter</taxon>
    </lineage>
</organism>
<dbReference type="InterPro" id="IPR014942">
    <property type="entry name" value="AbiEii"/>
</dbReference>
<reference evidence="2" key="1">
    <citation type="journal article" date="2019" name="Int. J. Syst. Evol. Microbiol.">
        <title>The Global Catalogue of Microorganisms (GCM) 10K type strain sequencing project: providing services to taxonomists for standard genome sequencing and annotation.</title>
        <authorList>
            <consortium name="The Broad Institute Genomics Platform"/>
            <consortium name="The Broad Institute Genome Sequencing Center for Infectious Disease"/>
            <person name="Wu L."/>
            <person name="Ma J."/>
        </authorList>
    </citation>
    <scope>NUCLEOTIDE SEQUENCE [LARGE SCALE GENOMIC DNA]</scope>
    <source>
        <strain evidence="2">JCM 17919</strain>
    </source>
</reference>
<evidence type="ECO:0008006" key="3">
    <source>
        <dbReference type="Google" id="ProtNLM"/>
    </source>
</evidence>
<dbReference type="Proteomes" id="UP001501725">
    <property type="component" value="Unassembled WGS sequence"/>
</dbReference>
<dbReference type="RefSeq" id="WP_345256540.1">
    <property type="nucleotide sequence ID" value="NZ_BAABGY010000008.1"/>
</dbReference>
<name>A0ABP8H7B7_9BACT</name>
<proteinExistence type="predicted"/>
<gene>
    <name evidence="1" type="ORF">GCM10023184_29750</name>
</gene>
<dbReference type="EMBL" id="BAABGY010000008">
    <property type="protein sequence ID" value="GAA4335151.1"/>
    <property type="molecule type" value="Genomic_DNA"/>
</dbReference>
<sequence>MNHQNNITRIRAVYHALGDLSNEVVFVGGATVSLYADREASDVRETDDVDIVVELYSRTGYAAIEEKLQGKGFQPDHESKVICRYKVQGITVDVIPIDADILGFSNKWHGQGYQTAMDHRLDEDYTIRIFTPPYFVASKLEAFHGRGSGDGRTSHDFEDIVFLFNNRSTIWEEMEAAPESVRSYLKEEAQKLVRITYLREWISANLEYSQESRADFIQEQLENFVAMDF</sequence>
<dbReference type="Pfam" id="PF08843">
    <property type="entry name" value="AbiEii"/>
    <property type="match status" value="1"/>
</dbReference>
<protein>
    <recommendedName>
        <fullName evidence="3">Nucleotidyl transferase AbiEii/AbiGii toxin family protein</fullName>
    </recommendedName>
</protein>
<evidence type="ECO:0000313" key="2">
    <source>
        <dbReference type="Proteomes" id="UP001501725"/>
    </source>
</evidence>
<comment type="caution">
    <text evidence="1">The sequence shown here is derived from an EMBL/GenBank/DDBJ whole genome shotgun (WGS) entry which is preliminary data.</text>
</comment>
<dbReference type="Gene3D" id="3.30.460.40">
    <property type="match status" value="1"/>
</dbReference>
<evidence type="ECO:0000313" key="1">
    <source>
        <dbReference type="EMBL" id="GAA4335151.1"/>
    </source>
</evidence>
<keyword evidence="2" id="KW-1185">Reference proteome</keyword>
<accession>A0ABP8H7B7</accession>